<dbReference type="InterPro" id="IPR016181">
    <property type="entry name" value="Acyl_CoA_acyltransferase"/>
</dbReference>
<dbReference type="CDD" id="cd04301">
    <property type="entry name" value="NAT_SF"/>
    <property type="match status" value="1"/>
</dbReference>
<evidence type="ECO:0000259" key="1">
    <source>
        <dbReference type="PROSITE" id="PS51186"/>
    </source>
</evidence>
<gene>
    <name evidence="2" type="ORF">EWF95_02210</name>
</gene>
<dbReference type="Pfam" id="PF13673">
    <property type="entry name" value="Acetyltransf_10"/>
    <property type="match status" value="1"/>
</dbReference>
<dbReference type="OrthoDB" id="111868at2157"/>
<dbReference type="AlphaFoldDB" id="A0A544QSR5"/>
<feature type="domain" description="N-acetyltransferase" evidence="1">
    <location>
        <begin position="1"/>
        <end position="131"/>
    </location>
</feature>
<organism evidence="2 3">
    <name type="scientific">Halonotius roseus</name>
    <dbReference type="NCBI Taxonomy" id="2511997"/>
    <lineage>
        <taxon>Archaea</taxon>
        <taxon>Methanobacteriati</taxon>
        <taxon>Methanobacteriota</taxon>
        <taxon>Stenosarchaea group</taxon>
        <taxon>Halobacteria</taxon>
        <taxon>Halobacteriales</taxon>
        <taxon>Haloferacaceae</taxon>
        <taxon>Halonotius</taxon>
    </lineage>
</organism>
<dbReference type="PANTHER" id="PTHR13538">
    <property type="entry name" value="N-ACETYLTRANSFERASE 6"/>
    <property type="match status" value="1"/>
</dbReference>
<sequence>MTAAFAIRRAVFVVEQGVAPSLEWDDAETEAIHLLLVVNERPVGAARARLVDDSTVKAERVAVRQSARGEGWGRRLMAAVEAVGVDADASRCVLHAQQRVEGFYHTLGYRTVSEPFEEAGITHVEMERALSTRSQHR</sequence>
<dbReference type="SUPFAM" id="SSF55729">
    <property type="entry name" value="Acyl-CoA N-acyltransferases (Nat)"/>
    <property type="match status" value="1"/>
</dbReference>
<dbReference type="GO" id="GO:0008080">
    <property type="term" value="F:N-acetyltransferase activity"/>
    <property type="evidence" value="ECO:0007669"/>
    <property type="project" value="InterPro"/>
</dbReference>
<dbReference type="Proteomes" id="UP000315385">
    <property type="component" value="Unassembled WGS sequence"/>
</dbReference>
<dbReference type="InterPro" id="IPR039840">
    <property type="entry name" value="NAA80"/>
</dbReference>
<evidence type="ECO:0000313" key="2">
    <source>
        <dbReference type="EMBL" id="TQQ82490.1"/>
    </source>
</evidence>
<dbReference type="PROSITE" id="PS51186">
    <property type="entry name" value="GNAT"/>
    <property type="match status" value="1"/>
</dbReference>
<dbReference type="EMBL" id="SESI01000001">
    <property type="protein sequence ID" value="TQQ82490.1"/>
    <property type="molecule type" value="Genomic_DNA"/>
</dbReference>
<accession>A0A544QSR5</accession>
<evidence type="ECO:0000313" key="3">
    <source>
        <dbReference type="Proteomes" id="UP000315385"/>
    </source>
</evidence>
<keyword evidence="3" id="KW-1185">Reference proteome</keyword>
<dbReference type="InterPro" id="IPR000182">
    <property type="entry name" value="GNAT_dom"/>
</dbReference>
<keyword evidence="2" id="KW-0808">Transferase</keyword>
<proteinExistence type="predicted"/>
<reference evidence="2 3" key="1">
    <citation type="submission" date="2019-02" db="EMBL/GenBank/DDBJ databases">
        <title>Halonotius sp. a new haloqrchaeon isolated from saline water.</title>
        <authorList>
            <person name="Duran-Viseras A."/>
            <person name="Sanchez-Porro C."/>
            <person name="Ventosa A."/>
        </authorList>
    </citation>
    <scope>NUCLEOTIDE SEQUENCE [LARGE SCALE GENOMIC DNA]</scope>
    <source>
        <strain evidence="2 3">F9-27</strain>
    </source>
</reference>
<dbReference type="Gene3D" id="3.40.630.30">
    <property type="match status" value="1"/>
</dbReference>
<dbReference type="GO" id="GO:0005737">
    <property type="term" value="C:cytoplasm"/>
    <property type="evidence" value="ECO:0007669"/>
    <property type="project" value="TreeGrafter"/>
</dbReference>
<protein>
    <submittedName>
        <fullName evidence="2">GNAT family N-acetyltransferase</fullName>
    </submittedName>
</protein>
<name>A0A544QSR5_9EURY</name>
<dbReference type="PANTHER" id="PTHR13538:SF4">
    <property type="entry name" value="N-ALPHA-ACETYLTRANSFERASE 80"/>
    <property type="match status" value="1"/>
</dbReference>
<dbReference type="GO" id="GO:1905502">
    <property type="term" value="F:acetyl-CoA binding"/>
    <property type="evidence" value="ECO:0007669"/>
    <property type="project" value="TreeGrafter"/>
</dbReference>
<comment type="caution">
    <text evidence="2">The sequence shown here is derived from an EMBL/GenBank/DDBJ whole genome shotgun (WGS) entry which is preliminary data.</text>
</comment>